<proteinExistence type="predicted"/>
<name>A0AAU9E3Q2_9FIRM</name>
<keyword evidence="1" id="KW-1133">Transmembrane helix</keyword>
<dbReference type="AlphaFoldDB" id="A0AAU9E3Q2"/>
<evidence type="ECO:0000256" key="1">
    <source>
        <dbReference type="SAM" id="Phobius"/>
    </source>
</evidence>
<dbReference type="KEGG" id="hprf:HLPR_08910"/>
<protein>
    <submittedName>
        <fullName evidence="2">Uncharacterized protein</fullName>
    </submittedName>
</protein>
<organism evidence="2 3">
    <name type="scientific">Helicovermis profundi</name>
    <dbReference type="NCBI Taxonomy" id="3065157"/>
    <lineage>
        <taxon>Bacteria</taxon>
        <taxon>Bacillati</taxon>
        <taxon>Bacillota</taxon>
        <taxon>Clostridia</taxon>
        <taxon>Helicovermis</taxon>
    </lineage>
</organism>
<evidence type="ECO:0000313" key="3">
    <source>
        <dbReference type="Proteomes" id="UP001321786"/>
    </source>
</evidence>
<reference evidence="2 3" key="1">
    <citation type="submission" date="2023-08" db="EMBL/GenBank/DDBJ databases">
        <title>Helicovermis profunda gen. nov., sp. nov., a novel mesophilic, fermentative bacterium within the Bacillota from a deep-sea hydrothermal vent chimney.</title>
        <authorList>
            <person name="Miyazaki U."/>
            <person name="Mizutani D."/>
            <person name="Hashimoto Y."/>
            <person name="Tame A."/>
            <person name="Sawayama S."/>
            <person name="Miyazaki J."/>
            <person name="Takai K."/>
            <person name="Nakagawa S."/>
        </authorList>
    </citation>
    <scope>NUCLEOTIDE SEQUENCE [LARGE SCALE GENOMIC DNA]</scope>
    <source>
        <strain evidence="2 3">S502</strain>
    </source>
</reference>
<dbReference type="EMBL" id="AP028654">
    <property type="protein sequence ID" value="BEP28560.1"/>
    <property type="molecule type" value="Genomic_DNA"/>
</dbReference>
<evidence type="ECO:0000313" key="2">
    <source>
        <dbReference type="EMBL" id="BEP28560.1"/>
    </source>
</evidence>
<feature type="transmembrane region" description="Helical" evidence="1">
    <location>
        <begin position="53"/>
        <end position="80"/>
    </location>
</feature>
<gene>
    <name evidence="2" type="ORF">HLPR_08910</name>
</gene>
<dbReference type="RefSeq" id="WP_338536873.1">
    <property type="nucleotide sequence ID" value="NZ_AP028654.1"/>
</dbReference>
<keyword evidence="1" id="KW-0472">Membrane</keyword>
<dbReference type="Proteomes" id="UP001321786">
    <property type="component" value="Chromosome"/>
</dbReference>
<sequence>MKNVTNDLEFEKSRMEILKRSGKSLPNYAKGNNKYAWEYEIEQLKKRQKLDKFFLIGSICGIISLIISITLNFGQIVALFK</sequence>
<accession>A0AAU9E3Q2</accession>
<keyword evidence="1" id="KW-0812">Transmembrane</keyword>
<keyword evidence="3" id="KW-1185">Reference proteome</keyword>